<comment type="caution">
    <text evidence="3">The sequence shown here is derived from an EMBL/GenBank/DDBJ whole genome shotgun (WGS) entry which is preliminary data.</text>
</comment>
<evidence type="ECO:0000256" key="1">
    <source>
        <dbReference type="SAM" id="MobiDB-lite"/>
    </source>
</evidence>
<dbReference type="AlphaFoldDB" id="A0A4Q1QW38"/>
<dbReference type="SMART" id="SM00347">
    <property type="entry name" value="HTH_MARR"/>
    <property type="match status" value="1"/>
</dbReference>
<dbReference type="GeneID" id="95782111"/>
<dbReference type="PANTHER" id="PTHR33164:SF94">
    <property type="entry name" value="TRANSCRIPTIONAL REGULATORY PROTEIN-RELATED"/>
    <property type="match status" value="1"/>
</dbReference>
<dbReference type="EMBL" id="SDIF01000142">
    <property type="protein sequence ID" value="RXS59440.1"/>
    <property type="molecule type" value="Genomic_DNA"/>
</dbReference>
<accession>A0A4Q1QW38</accession>
<feature type="region of interest" description="Disordered" evidence="1">
    <location>
        <begin position="1"/>
        <end position="21"/>
    </location>
</feature>
<reference evidence="3 4" key="1">
    <citation type="submission" date="2019-01" db="EMBL/GenBank/DDBJ databases">
        <title>Draft genome sequences of the type strain Streptomyces sioyaensis DSM 40032 and its novel strain, TM32, a thermotolerant antibiotics-producing actinobacterium.</title>
        <authorList>
            <person name="Nakaew N."/>
            <person name="Lumyong S."/>
            <person name="Sloan W.T."/>
            <person name="Sungthong R."/>
        </authorList>
    </citation>
    <scope>NUCLEOTIDE SEQUENCE [LARGE SCALE GENOMIC DNA]</scope>
    <source>
        <strain evidence="3 4">DSM 40032</strain>
    </source>
</reference>
<evidence type="ECO:0000313" key="4">
    <source>
        <dbReference type="Proteomes" id="UP000289482"/>
    </source>
</evidence>
<gene>
    <name evidence="3" type="ORF">EST54_29910</name>
</gene>
<feature type="compositionally biased region" description="Pro residues" evidence="1">
    <location>
        <begin position="169"/>
        <end position="183"/>
    </location>
</feature>
<dbReference type="InterPro" id="IPR000835">
    <property type="entry name" value="HTH_MarR-typ"/>
</dbReference>
<dbReference type="PROSITE" id="PS50995">
    <property type="entry name" value="HTH_MARR_2"/>
    <property type="match status" value="1"/>
</dbReference>
<dbReference type="SUPFAM" id="SSF46785">
    <property type="entry name" value="Winged helix' DNA-binding domain"/>
    <property type="match status" value="1"/>
</dbReference>
<keyword evidence="4" id="KW-1185">Reference proteome</keyword>
<dbReference type="InterPro" id="IPR036390">
    <property type="entry name" value="WH_DNA-bd_sf"/>
</dbReference>
<dbReference type="RefSeq" id="WP_129250837.1">
    <property type="nucleotide sequence ID" value="NZ_JABZEL010000008.1"/>
</dbReference>
<dbReference type="GO" id="GO:0003700">
    <property type="term" value="F:DNA-binding transcription factor activity"/>
    <property type="evidence" value="ECO:0007669"/>
    <property type="project" value="InterPro"/>
</dbReference>
<organism evidence="3 4">
    <name type="scientific">Streptomyces sioyaensis</name>
    <dbReference type="NCBI Taxonomy" id="67364"/>
    <lineage>
        <taxon>Bacteria</taxon>
        <taxon>Bacillati</taxon>
        <taxon>Actinomycetota</taxon>
        <taxon>Actinomycetes</taxon>
        <taxon>Kitasatosporales</taxon>
        <taxon>Streptomycetaceae</taxon>
        <taxon>Streptomyces</taxon>
    </lineage>
</organism>
<dbReference type="InterPro" id="IPR036388">
    <property type="entry name" value="WH-like_DNA-bd_sf"/>
</dbReference>
<protein>
    <submittedName>
        <fullName evidence="3">MarR family transcriptional regulator</fullName>
    </submittedName>
</protein>
<dbReference type="GO" id="GO:0006950">
    <property type="term" value="P:response to stress"/>
    <property type="evidence" value="ECO:0007669"/>
    <property type="project" value="TreeGrafter"/>
</dbReference>
<dbReference type="Gene3D" id="1.10.10.10">
    <property type="entry name" value="Winged helix-like DNA-binding domain superfamily/Winged helix DNA-binding domain"/>
    <property type="match status" value="1"/>
</dbReference>
<name>A0A4Q1QW38_9ACTN</name>
<dbReference type="InterPro" id="IPR039422">
    <property type="entry name" value="MarR/SlyA-like"/>
</dbReference>
<dbReference type="Pfam" id="PF01047">
    <property type="entry name" value="MarR"/>
    <property type="match status" value="1"/>
</dbReference>
<feature type="compositionally biased region" description="Low complexity" evidence="1">
    <location>
        <begin position="8"/>
        <end position="18"/>
    </location>
</feature>
<proteinExistence type="predicted"/>
<dbReference type="PRINTS" id="PR00598">
    <property type="entry name" value="HTHMARR"/>
</dbReference>
<evidence type="ECO:0000259" key="2">
    <source>
        <dbReference type="PROSITE" id="PS50995"/>
    </source>
</evidence>
<dbReference type="Proteomes" id="UP000289482">
    <property type="component" value="Unassembled WGS sequence"/>
</dbReference>
<feature type="region of interest" description="Disordered" evidence="1">
    <location>
        <begin position="163"/>
        <end position="183"/>
    </location>
</feature>
<sequence length="183" mass="18569">MGHDAHGAPRPAGVAAPGSDLDDALDHDVEEVIAAVLTASRLLVGISARALGRTAPSLTLPQLRALVVLESQGPVKLASLAGALGVNPSTAMRMVDRLEAAGSVTRQANPGNRREVVLSLTEPGRALVEEVLAARHTEIAAIVSRLPAGERAGLIGSLRALTDAAGEPPVAPRPAPPPESAAP</sequence>
<dbReference type="PANTHER" id="PTHR33164">
    <property type="entry name" value="TRANSCRIPTIONAL REGULATOR, MARR FAMILY"/>
    <property type="match status" value="1"/>
</dbReference>
<feature type="domain" description="HTH marR-type" evidence="2">
    <location>
        <begin position="29"/>
        <end position="163"/>
    </location>
</feature>
<evidence type="ECO:0000313" key="3">
    <source>
        <dbReference type="EMBL" id="RXS59440.1"/>
    </source>
</evidence>